<keyword evidence="1" id="KW-0472">Membrane</keyword>
<organism evidence="2 3">
    <name type="scientific">Frateuria aurantia (strain ATCC 33424 / DSM 6220 / KCTC 2777 / LMG 1558 / NBRC 3245 / NCIMB 13370)</name>
    <name type="common">Acetobacter aurantius</name>
    <dbReference type="NCBI Taxonomy" id="767434"/>
    <lineage>
        <taxon>Bacteria</taxon>
        <taxon>Pseudomonadati</taxon>
        <taxon>Pseudomonadota</taxon>
        <taxon>Gammaproteobacteria</taxon>
        <taxon>Lysobacterales</taxon>
        <taxon>Rhodanobacteraceae</taxon>
        <taxon>Frateuria</taxon>
    </lineage>
</organism>
<keyword evidence="1" id="KW-0812">Transmembrane</keyword>
<dbReference type="AlphaFoldDB" id="H8L2M3"/>
<feature type="transmembrane region" description="Helical" evidence="1">
    <location>
        <begin position="53"/>
        <end position="75"/>
    </location>
</feature>
<evidence type="ECO:0000313" key="2">
    <source>
        <dbReference type="EMBL" id="AFC85490.1"/>
    </source>
</evidence>
<gene>
    <name evidence="2" type="ordered locus">Fraau_1029</name>
</gene>
<evidence type="ECO:0000313" key="3">
    <source>
        <dbReference type="Proteomes" id="UP000005234"/>
    </source>
</evidence>
<dbReference type="Proteomes" id="UP000005234">
    <property type="component" value="Chromosome"/>
</dbReference>
<dbReference type="RefSeq" id="WP_014402496.1">
    <property type="nucleotide sequence ID" value="NC_017033.1"/>
</dbReference>
<name>H8L2M3_FRAAD</name>
<keyword evidence="1" id="KW-1133">Transmembrane helix</keyword>
<proteinExistence type="predicted"/>
<reference evidence="2" key="1">
    <citation type="submission" date="2012-02" db="EMBL/GenBank/DDBJ databases">
        <title>The complete genome of Frateuria aurantia DSM 6220.</title>
        <authorList>
            <consortium name="US DOE Joint Genome Institute (JGI-PGF)"/>
            <person name="Lucas S."/>
            <person name="Copeland A."/>
            <person name="Lapidus A."/>
            <person name="Glavina del Rio T."/>
            <person name="Dalin E."/>
            <person name="Tice H."/>
            <person name="Bruce D."/>
            <person name="Goodwin L."/>
            <person name="Pitluck S."/>
            <person name="Peters L."/>
            <person name="Ovchinnikova G."/>
            <person name="Teshima H."/>
            <person name="Kyrpides N."/>
            <person name="Mavromatis K."/>
            <person name="Ivanova N."/>
            <person name="Brettin T."/>
            <person name="Detter J.C."/>
            <person name="Han C."/>
            <person name="Larimer F."/>
            <person name="Land M."/>
            <person name="Hauser L."/>
            <person name="Markowitz V."/>
            <person name="Cheng J.-F."/>
            <person name="Hugenholtz P."/>
            <person name="Woyke T."/>
            <person name="Wu D."/>
            <person name="Brambilla E."/>
            <person name="Klenk H.-P."/>
            <person name="Eisen J.A."/>
        </authorList>
    </citation>
    <scope>NUCLEOTIDE SEQUENCE</scope>
    <source>
        <strain evidence="2">DSM 6220</strain>
    </source>
</reference>
<dbReference type="HOGENOM" id="CLU_2507852_0_0_6"/>
<sequence length="85" mass="9760">MKALHIFAIAASALVLGQVMAWQLIWMDVASSWLIRSPGWWPRMPSEVVDGRWLGFSIISTLLTGVLILIIRALVRQWMEKAWRL</sequence>
<keyword evidence="3" id="KW-1185">Reference proteome</keyword>
<protein>
    <submittedName>
        <fullName evidence="2">Uncharacterized protein</fullName>
    </submittedName>
</protein>
<dbReference type="KEGG" id="fau:Fraau_1029"/>
<dbReference type="EMBL" id="CP003350">
    <property type="protein sequence ID" value="AFC85490.1"/>
    <property type="molecule type" value="Genomic_DNA"/>
</dbReference>
<evidence type="ECO:0000256" key="1">
    <source>
        <dbReference type="SAM" id="Phobius"/>
    </source>
</evidence>
<accession>H8L2M3</accession>